<evidence type="ECO:0000259" key="5">
    <source>
        <dbReference type="PROSITE" id="PS50089"/>
    </source>
</evidence>
<organism evidence="6 7">
    <name type="scientific">Mycena metata</name>
    <dbReference type="NCBI Taxonomy" id="1033252"/>
    <lineage>
        <taxon>Eukaryota</taxon>
        <taxon>Fungi</taxon>
        <taxon>Dikarya</taxon>
        <taxon>Basidiomycota</taxon>
        <taxon>Agaricomycotina</taxon>
        <taxon>Agaricomycetes</taxon>
        <taxon>Agaricomycetidae</taxon>
        <taxon>Agaricales</taxon>
        <taxon>Marasmiineae</taxon>
        <taxon>Mycenaceae</taxon>
        <taxon>Mycena</taxon>
    </lineage>
</organism>
<sequence length="185" mass="21208">MSPRVISLAPTEMHMCEGHVPCLLYNKSAADMLRIRAALGISSANTTVRSSIERDRRRRGSRDIRDIPLNEDDLYLTADRPPALDTDRAHQTCSLCLHVKAHPVAYLCGHSHCYVCIRLHLENDWRCPIPSCGQIMRRAPHRHYPEEDGIVRDFPDRDDHSAVSYNWEGLTWPRPPRFVASEQDD</sequence>
<feature type="domain" description="RING-type" evidence="5">
    <location>
        <begin position="93"/>
        <end position="129"/>
    </location>
</feature>
<dbReference type="AlphaFoldDB" id="A0AAD7H506"/>
<comment type="caution">
    <text evidence="6">The sequence shown here is derived from an EMBL/GenBank/DDBJ whole genome shotgun (WGS) entry which is preliminary data.</text>
</comment>
<dbReference type="PROSITE" id="PS50089">
    <property type="entry name" value="ZF_RING_2"/>
    <property type="match status" value="1"/>
</dbReference>
<dbReference type="InterPro" id="IPR013083">
    <property type="entry name" value="Znf_RING/FYVE/PHD"/>
</dbReference>
<protein>
    <recommendedName>
        <fullName evidence="5">RING-type domain-containing protein</fullName>
    </recommendedName>
</protein>
<keyword evidence="1" id="KW-0479">Metal-binding</keyword>
<name>A0AAD7H506_9AGAR</name>
<keyword evidence="7" id="KW-1185">Reference proteome</keyword>
<keyword evidence="3" id="KW-0862">Zinc</keyword>
<evidence type="ECO:0000256" key="3">
    <source>
        <dbReference type="ARBA" id="ARBA00022833"/>
    </source>
</evidence>
<evidence type="ECO:0000256" key="4">
    <source>
        <dbReference type="PROSITE-ProRule" id="PRU00175"/>
    </source>
</evidence>
<reference evidence="6" key="1">
    <citation type="submission" date="2023-03" db="EMBL/GenBank/DDBJ databases">
        <title>Massive genome expansion in bonnet fungi (Mycena s.s.) driven by repeated elements and novel gene families across ecological guilds.</title>
        <authorList>
            <consortium name="Lawrence Berkeley National Laboratory"/>
            <person name="Harder C.B."/>
            <person name="Miyauchi S."/>
            <person name="Viragh M."/>
            <person name="Kuo A."/>
            <person name="Thoen E."/>
            <person name="Andreopoulos B."/>
            <person name="Lu D."/>
            <person name="Skrede I."/>
            <person name="Drula E."/>
            <person name="Henrissat B."/>
            <person name="Morin E."/>
            <person name="Kohler A."/>
            <person name="Barry K."/>
            <person name="LaButti K."/>
            <person name="Morin E."/>
            <person name="Salamov A."/>
            <person name="Lipzen A."/>
            <person name="Mereny Z."/>
            <person name="Hegedus B."/>
            <person name="Baldrian P."/>
            <person name="Stursova M."/>
            <person name="Weitz H."/>
            <person name="Taylor A."/>
            <person name="Grigoriev I.V."/>
            <person name="Nagy L.G."/>
            <person name="Martin F."/>
            <person name="Kauserud H."/>
        </authorList>
    </citation>
    <scope>NUCLEOTIDE SEQUENCE</scope>
    <source>
        <strain evidence="6">CBHHK182m</strain>
    </source>
</reference>
<evidence type="ECO:0000256" key="2">
    <source>
        <dbReference type="ARBA" id="ARBA00022771"/>
    </source>
</evidence>
<dbReference type="Proteomes" id="UP001215598">
    <property type="component" value="Unassembled WGS sequence"/>
</dbReference>
<dbReference type="GO" id="GO:0008270">
    <property type="term" value="F:zinc ion binding"/>
    <property type="evidence" value="ECO:0007669"/>
    <property type="project" value="UniProtKB-KW"/>
</dbReference>
<evidence type="ECO:0000256" key="1">
    <source>
        <dbReference type="ARBA" id="ARBA00022723"/>
    </source>
</evidence>
<dbReference type="Pfam" id="PF00097">
    <property type="entry name" value="zf-C3HC4"/>
    <property type="match status" value="1"/>
</dbReference>
<accession>A0AAD7H506</accession>
<evidence type="ECO:0000313" key="6">
    <source>
        <dbReference type="EMBL" id="KAJ7712130.1"/>
    </source>
</evidence>
<proteinExistence type="predicted"/>
<keyword evidence="2 4" id="KW-0863">Zinc-finger</keyword>
<gene>
    <name evidence="6" type="ORF">B0H16DRAFT_1744475</name>
</gene>
<evidence type="ECO:0000313" key="7">
    <source>
        <dbReference type="Proteomes" id="UP001215598"/>
    </source>
</evidence>
<dbReference type="InterPro" id="IPR018957">
    <property type="entry name" value="Znf_C3HC4_RING-type"/>
</dbReference>
<dbReference type="SUPFAM" id="SSF57850">
    <property type="entry name" value="RING/U-box"/>
    <property type="match status" value="1"/>
</dbReference>
<dbReference type="InterPro" id="IPR001841">
    <property type="entry name" value="Znf_RING"/>
</dbReference>
<dbReference type="Gene3D" id="3.30.40.10">
    <property type="entry name" value="Zinc/RING finger domain, C3HC4 (zinc finger)"/>
    <property type="match status" value="1"/>
</dbReference>
<dbReference type="EMBL" id="JARKIB010000376">
    <property type="protein sequence ID" value="KAJ7712130.1"/>
    <property type="molecule type" value="Genomic_DNA"/>
</dbReference>